<accession>A0A933P0A7</accession>
<dbReference type="EMBL" id="JACRAF010000055">
    <property type="protein sequence ID" value="MBI4923392.1"/>
    <property type="molecule type" value="Genomic_DNA"/>
</dbReference>
<evidence type="ECO:0000313" key="2">
    <source>
        <dbReference type="Proteomes" id="UP000782610"/>
    </source>
</evidence>
<name>A0A933P0A7_9HYPH</name>
<sequence length="177" mass="18452">MKLTWFGGTTLRVYVGGQIVVIDAGGAPDGIDRAELLAGADRVVALAGDKAVPSIDPAIWRPKQPRREIDEAATPIEIYRIGASALLIAAPGEPPLVVLGSGEPPRYGRWADGAVVMLTSGRESLVAEATVLLDVARPRLIALAADEETLDTAMAELSEHLDGAGLVSLEPGLALEV</sequence>
<evidence type="ECO:0000313" key="1">
    <source>
        <dbReference type="EMBL" id="MBI4923392.1"/>
    </source>
</evidence>
<reference evidence="1" key="1">
    <citation type="submission" date="2020-07" db="EMBL/GenBank/DDBJ databases">
        <title>Huge and variable diversity of episymbiotic CPR bacteria and DPANN archaea in groundwater ecosystems.</title>
        <authorList>
            <person name="He C.Y."/>
            <person name="Keren R."/>
            <person name="Whittaker M."/>
            <person name="Farag I.F."/>
            <person name="Doudna J."/>
            <person name="Cate J.H.D."/>
            <person name="Banfield J.F."/>
        </authorList>
    </citation>
    <scope>NUCLEOTIDE SEQUENCE</scope>
    <source>
        <strain evidence="1">NC_groundwater_1586_Pr3_B-0.1um_66_15</strain>
    </source>
</reference>
<protein>
    <submittedName>
        <fullName evidence="1">Uncharacterized protein</fullName>
    </submittedName>
</protein>
<proteinExistence type="predicted"/>
<organism evidence="1 2">
    <name type="scientific">Devosia nanyangense</name>
    <dbReference type="NCBI Taxonomy" id="1228055"/>
    <lineage>
        <taxon>Bacteria</taxon>
        <taxon>Pseudomonadati</taxon>
        <taxon>Pseudomonadota</taxon>
        <taxon>Alphaproteobacteria</taxon>
        <taxon>Hyphomicrobiales</taxon>
        <taxon>Devosiaceae</taxon>
        <taxon>Devosia</taxon>
    </lineage>
</organism>
<comment type="caution">
    <text evidence="1">The sequence shown here is derived from an EMBL/GenBank/DDBJ whole genome shotgun (WGS) entry which is preliminary data.</text>
</comment>
<dbReference type="AlphaFoldDB" id="A0A933P0A7"/>
<gene>
    <name evidence="1" type="ORF">HY834_16750</name>
</gene>
<dbReference type="Proteomes" id="UP000782610">
    <property type="component" value="Unassembled WGS sequence"/>
</dbReference>